<feature type="region of interest" description="Disordered" evidence="6">
    <location>
        <begin position="798"/>
        <end position="820"/>
    </location>
</feature>
<keyword evidence="10" id="KW-1185">Reference proteome</keyword>
<feature type="transmembrane region" description="Helical" evidence="7">
    <location>
        <begin position="377"/>
        <end position="393"/>
    </location>
</feature>
<dbReference type="InterPro" id="IPR004797">
    <property type="entry name" value="Competence_ComEC/Rec2"/>
</dbReference>
<gene>
    <name evidence="9" type="ORF">ACG0Z6_13920</name>
</gene>
<evidence type="ECO:0000313" key="10">
    <source>
        <dbReference type="Proteomes" id="UP001606099"/>
    </source>
</evidence>
<keyword evidence="3 7" id="KW-0812">Transmembrane</keyword>
<dbReference type="CDD" id="cd07731">
    <property type="entry name" value="ComA-like_MBL-fold"/>
    <property type="match status" value="1"/>
</dbReference>
<dbReference type="NCBIfam" id="TIGR00360">
    <property type="entry name" value="ComEC_N-term"/>
    <property type="match status" value="1"/>
</dbReference>
<dbReference type="SUPFAM" id="SSF56281">
    <property type="entry name" value="Metallo-hydrolase/oxidoreductase"/>
    <property type="match status" value="1"/>
</dbReference>
<feature type="transmembrane region" description="Helical" evidence="7">
    <location>
        <begin position="20"/>
        <end position="38"/>
    </location>
</feature>
<feature type="transmembrane region" description="Helical" evidence="7">
    <location>
        <begin position="439"/>
        <end position="461"/>
    </location>
</feature>
<keyword evidence="5 7" id="KW-0472">Membrane</keyword>
<evidence type="ECO:0000313" key="9">
    <source>
        <dbReference type="EMBL" id="MFG6449322.1"/>
    </source>
</evidence>
<reference evidence="9 10" key="1">
    <citation type="submission" date="2024-08" db="EMBL/GenBank/DDBJ databases">
        <authorList>
            <person name="Lu H."/>
        </authorList>
    </citation>
    <scope>NUCLEOTIDE SEQUENCE [LARGE SCALE GENOMIC DNA]</scope>
    <source>
        <strain evidence="9 10">BYS180W</strain>
    </source>
</reference>
<dbReference type="Pfam" id="PF13567">
    <property type="entry name" value="DUF4131"/>
    <property type="match status" value="1"/>
</dbReference>
<evidence type="ECO:0000256" key="2">
    <source>
        <dbReference type="ARBA" id="ARBA00022475"/>
    </source>
</evidence>
<evidence type="ECO:0000259" key="8">
    <source>
        <dbReference type="SMART" id="SM00849"/>
    </source>
</evidence>
<protein>
    <submittedName>
        <fullName evidence="9">DNA internalization-related competence protein ComEC/Rec2</fullName>
    </submittedName>
</protein>
<dbReference type="InterPro" id="IPR036866">
    <property type="entry name" value="RibonucZ/Hydroxyglut_hydro"/>
</dbReference>
<organism evidence="9 10">
    <name type="scientific">Roseateles rivi</name>
    <dbReference type="NCBI Taxonomy" id="3299028"/>
    <lineage>
        <taxon>Bacteria</taxon>
        <taxon>Pseudomonadati</taxon>
        <taxon>Pseudomonadota</taxon>
        <taxon>Betaproteobacteria</taxon>
        <taxon>Burkholderiales</taxon>
        <taxon>Sphaerotilaceae</taxon>
        <taxon>Roseateles</taxon>
    </lineage>
</organism>
<dbReference type="PANTHER" id="PTHR30619:SF1">
    <property type="entry name" value="RECOMBINATION PROTEIN 2"/>
    <property type="match status" value="1"/>
</dbReference>
<proteinExistence type="predicted"/>
<feature type="transmembrane region" description="Helical" evidence="7">
    <location>
        <begin position="352"/>
        <end position="371"/>
    </location>
</feature>
<comment type="caution">
    <text evidence="9">The sequence shown here is derived from an EMBL/GenBank/DDBJ whole genome shotgun (WGS) entry which is preliminary data.</text>
</comment>
<dbReference type="RefSeq" id="WP_394462394.1">
    <property type="nucleotide sequence ID" value="NZ_JBIGHZ010000005.1"/>
</dbReference>
<dbReference type="Proteomes" id="UP001606099">
    <property type="component" value="Unassembled WGS sequence"/>
</dbReference>
<dbReference type="Pfam" id="PF03772">
    <property type="entry name" value="Competence"/>
    <property type="match status" value="1"/>
</dbReference>
<dbReference type="NCBIfam" id="TIGR00361">
    <property type="entry name" value="ComEC_Rec2"/>
    <property type="match status" value="1"/>
</dbReference>
<dbReference type="InterPro" id="IPR001279">
    <property type="entry name" value="Metallo-B-lactamas"/>
</dbReference>
<evidence type="ECO:0000256" key="3">
    <source>
        <dbReference type="ARBA" id="ARBA00022692"/>
    </source>
</evidence>
<dbReference type="Gene3D" id="3.60.15.10">
    <property type="entry name" value="Ribonuclease Z/Hydroxyacylglutathione hydrolase-like"/>
    <property type="match status" value="2"/>
</dbReference>
<evidence type="ECO:0000256" key="5">
    <source>
        <dbReference type="ARBA" id="ARBA00023136"/>
    </source>
</evidence>
<sequence>MARHSLHLAPHSAAGRPGYGAWVCAGLAWLAGHALLQWAPELPPAWCWAVLLALGLAAALWAWRWPRQAPAACLVAALAFALAHAGWRAQLRMAETLPAAWQGQTLAVQGRIAGLPQPLAGWGARTGWRLTLDVESLAAPGVGSPLPVVSRLSLSCFDLPSVPKADEQWRLHVRLRAAQGLFNPDLPDTSLWLLEQGVRVSGSCVREPAAQRLAAPRVWTVDHLRQRWRDVLYQQVSDPRQAGVLTALSVGEQAALSTQDWALMRDTGVAHLLSVSGLHITMLAWLARGLAQRLWQRSARLCLVLPAPRAARWLGVAAAALYTVFSGWGVPAQRTLWMLVLWALQSELGWRWPRHLSLLLIAAWICLWDPWAPVQPGFWLSFVAVAVLMAADAQTTQAASAPVVRPWWRSLWAALRVQLMISLALAPLSLVLFQQLSVVGVLANALAIPWVSWVVTPLSLLGALFNPLWLLGALAVQGLLLWLQWCQQLPLAVWRVPVAPLWTWAAALLGLLLLVPRWPLHWRAWGGLLLLPMLWPPLQRLPAGVLELQALDVGQGSAVLLRTRSHTLLFDAGPQWASGQDAGTRIVVPTLWAQGLVPLSMLMVSHADMDHRGGAAAVQRDAQPRRLLGALPQATPCLAGQRWQWDGVEFELLHPWPQTGAPTRRVAENERSCVLRVRAAGGSVLLPGDLPAAQEAQLVAAYGAAGLQSSVLMVPHHGSKSSSSKPFIEAVAPRWAVVQAGANNRFGHPALEVRQRYAALGVPLVNTAQCGAWRWRSDQTLAQTAEQGCARTRLARYWRPLPPPEPPAASMGPEQPLAAP</sequence>
<evidence type="ECO:0000256" key="4">
    <source>
        <dbReference type="ARBA" id="ARBA00022989"/>
    </source>
</evidence>
<dbReference type="InterPro" id="IPR004477">
    <property type="entry name" value="ComEC_N"/>
</dbReference>
<feature type="transmembrane region" description="Helical" evidence="7">
    <location>
        <begin position="497"/>
        <end position="515"/>
    </location>
</feature>
<feature type="domain" description="Metallo-beta-lactamase" evidence="8">
    <location>
        <begin position="555"/>
        <end position="717"/>
    </location>
</feature>
<dbReference type="InterPro" id="IPR052159">
    <property type="entry name" value="Competence_DNA_uptake"/>
</dbReference>
<feature type="transmembrane region" description="Helical" evidence="7">
    <location>
        <begin position="310"/>
        <end position="331"/>
    </location>
</feature>
<accession>A0ABW7FYD3</accession>
<keyword evidence="4 7" id="KW-1133">Transmembrane helix</keyword>
<feature type="transmembrane region" description="Helical" evidence="7">
    <location>
        <begin position="269"/>
        <end position="290"/>
    </location>
</feature>
<name>A0ABW7FYD3_9BURK</name>
<dbReference type="Pfam" id="PF00753">
    <property type="entry name" value="Lactamase_B"/>
    <property type="match status" value="1"/>
</dbReference>
<evidence type="ECO:0000256" key="6">
    <source>
        <dbReference type="SAM" id="MobiDB-lite"/>
    </source>
</evidence>
<dbReference type="InterPro" id="IPR035681">
    <property type="entry name" value="ComA-like_MBL"/>
</dbReference>
<feature type="transmembrane region" description="Helical" evidence="7">
    <location>
        <begin position="413"/>
        <end position="433"/>
    </location>
</feature>
<keyword evidence="2" id="KW-1003">Cell membrane</keyword>
<evidence type="ECO:0000256" key="1">
    <source>
        <dbReference type="ARBA" id="ARBA00004651"/>
    </source>
</evidence>
<feature type="transmembrane region" description="Helical" evidence="7">
    <location>
        <begin position="45"/>
        <end position="63"/>
    </location>
</feature>
<feature type="transmembrane region" description="Helical" evidence="7">
    <location>
        <begin position="69"/>
        <end position="87"/>
    </location>
</feature>
<dbReference type="EMBL" id="JBIGHZ010000005">
    <property type="protein sequence ID" value="MFG6449322.1"/>
    <property type="molecule type" value="Genomic_DNA"/>
</dbReference>
<feature type="transmembrane region" description="Helical" evidence="7">
    <location>
        <begin position="468"/>
        <end position="485"/>
    </location>
</feature>
<dbReference type="SMART" id="SM00849">
    <property type="entry name" value="Lactamase_B"/>
    <property type="match status" value="1"/>
</dbReference>
<comment type="subcellular location">
    <subcellularLocation>
        <location evidence="1">Cell membrane</location>
        <topology evidence="1">Multi-pass membrane protein</topology>
    </subcellularLocation>
</comment>
<dbReference type="PANTHER" id="PTHR30619">
    <property type="entry name" value="DNA INTERNALIZATION/COMPETENCE PROTEIN COMEC/REC2"/>
    <property type="match status" value="1"/>
</dbReference>
<dbReference type="InterPro" id="IPR025405">
    <property type="entry name" value="DUF4131"/>
</dbReference>
<evidence type="ECO:0000256" key="7">
    <source>
        <dbReference type="SAM" id="Phobius"/>
    </source>
</evidence>